<dbReference type="EMBL" id="JAUBOF010000005">
    <property type="protein sequence ID" value="MDM7487271.1"/>
    <property type="molecule type" value="Genomic_DNA"/>
</dbReference>
<gene>
    <name evidence="2" type="ORF">QT969_03135</name>
</gene>
<accession>A0ABT7RJS9</accession>
<reference evidence="2 3" key="1">
    <citation type="submission" date="2023-06" db="EMBL/GenBank/DDBJ databases">
        <title>Rhodococcus indonesiensis sp. nov a new member of the Rhodococcus ruber lineage isolated from a sediment of neutral hot spring.</title>
        <authorList>
            <person name="Kusuma A.B."/>
            <person name="Fenylestari G."/>
            <person name="Ammar F."/>
            <person name="Nouioui I."/>
            <person name="Goodfellow M."/>
        </authorList>
    </citation>
    <scope>NUCLEOTIDE SEQUENCE [LARGE SCALE GENOMIC DNA]</scope>
    <source>
        <strain evidence="2 3">CSLK01-03</strain>
    </source>
</reference>
<dbReference type="PANTHER" id="PTHR39337:SF1">
    <property type="entry name" value="BLR5642 PROTEIN"/>
    <property type="match status" value="1"/>
</dbReference>
<feature type="region of interest" description="Disordered" evidence="1">
    <location>
        <begin position="172"/>
        <end position="193"/>
    </location>
</feature>
<proteinExistence type="predicted"/>
<dbReference type="PIRSF" id="PIRSF024492">
    <property type="entry name" value="UCP024492"/>
    <property type="match status" value="1"/>
</dbReference>
<dbReference type="PANTHER" id="PTHR39337">
    <property type="entry name" value="BLR5642 PROTEIN"/>
    <property type="match status" value="1"/>
</dbReference>
<organism evidence="2 3">
    <name type="scientific">Rhodococcus indonesiensis</name>
    <dbReference type="NCBI Taxonomy" id="3055869"/>
    <lineage>
        <taxon>Bacteria</taxon>
        <taxon>Bacillati</taxon>
        <taxon>Actinomycetota</taxon>
        <taxon>Actinomycetes</taxon>
        <taxon>Mycobacteriales</taxon>
        <taxon>Nocardiaceae</taxon>
        <taxon>Rhodococcus</taxon>
    </lineage>
</organism>
<dbReference type="InterPro" id="IPR014519">
    <property type="entry name" value="UCP024492"/>
</dbReference>
<comment type="caution">
    <text evidence="2">The sequence shown here is derived from an EMBL/GenBank/DDBJ whole genome shotgun (WGS) entry which is preliminary data.</text>
</comment>
<evidence type="ECO:0000313" key="3">
    <source>
        <dbReference type="Proteomes" id="UP001233164"/>
    </source>
</evidence>
<evidence type="ECO:0000313" key="2">
    <source>
        <dbReference type="EMBL" id="MDM7487271.1"/>
    </source>
</evidence>
<dbReference type="RefSeq" id="WP_289377609.1">
    <property type="nucleotide sequence ID" value="NZ_JAUBOF010000005.1"/>
</dbReference>
<dbReference type="InterPro" id="IPR007438">
    <property type="entry name" value="DUF488"/>
</dbReference>
<dbReference type="Pfam" id="PF04343">
    <property type="entry name" value="DUF488"/>
    <property type="match status" value="1"/>
</dbReference>
<sequence length="193" mass="21281">MLLSVGHGRLDRTQLAELLHSAGVESLVDVRRFPGSRRNPDLSSDAMTQWLADAGIDYRLERRLGGRRRLPAGTTPEDSWWRVEQFAAYAAHTRTEEFADALDGLLEESAQRRTAMMCSESVWWRCHRRLVADVVVLRFGRDVEHLMHDGRLLAHEAAPGARMRADGQVVWDGSDVDGSGADGSGVDGSGADG</sequence>
<name>A0ABT7RJS9_9NOCA</name>
<evidence type="ECO:0000256" key="1">
    <source>
        <dbReference type="SAM" id="MobiDB-lite"/>
    </source>
</evidence>
<feature type="compositionally biased region" description="Gly residues" evidence="1">
    <location>
        <begin position="180"/>
        <end position="193"/>
    </location>
</feature>
<protein>
    <submittedName>
        <fullName evidence="2">DUF488 domain-containing protein</fullName>
    </submittedName>
</protein>
<keyword evidence="3" id="KW-1185">Reference proteome</keyword>
<dbReference type="Proteomes" id="UP001233164">
    <property type="component" value="Unassembled WGS sequence"/>
</dbReference>